<proteinExistence type="inferred from homology"/>
<organism evidence="5 6">
    <name type="scientific">Acrodontium crateriforme</name>
    <dbReference type="NCBI Taxonomy" id="150365"/>
    <lineage>
        <taxon>Eukaryota</taxon>
        <taxon>Fungi</taxon>
        <taxon>Dikarya</taxon>
        <taxon>Ascomycota</taxon>
        <taxon>Pezizomycotina</taxon>
        <taxon>Dothideomycetes</taxon>
        <taxon>Dothideomycetidae</taxon>
        <taxon>Mycosphaerellales</taxon>
        <taxon>Teratosphaeriaceae</taxon>
        <taxon>Acrodontium</taxon>
    </lineage>
</organism>
<dbReference type="PANTHER" id="PTHR12059:SF5">
    <property type="entry name" value="LARGE RIBOSOMAL SUBUNIT PROTEIN UL23M"/>
    <property type="match status" value="1"/>
</dbReference>
<evidence type="ECO:0000256" key="1">
    <source>
        <dbReference type="ARBA" id="ARBA00006700"/>
    </source>
</evidence>
<keyword evidence="6" id="KW-1185">Reference proteome</keyword>
<dbReference type="InterPro" id="IPR012678">
    <property type="entry name" value="Ribosomal_uL23/eL15/eS24_sf"/>
</dbReference>
<comment type="similarity">
    <text evidence="1">Belongs to the universal ribosomal protein uL23 family.</text>
</comment>
<dbReference type="PANTHER" id="PTHR12059">
    <property type="entry name" value="RIBOSOMAL PROTEIN L23-RELATED"/>
    <property type="match status" value="1"/>
</dbReference>
<protein>
    <recommendedName>
        <fullName evidence="4">Large ribosomal subunit protein uL23m</fullName>
    </recommendedName>
</protein>
<name>A0AAQ3MBK9_9PEZI</name>
<dbReference type="AlphaFoldDB" id="A0AAQ3MBK9"/>
<evidence type="ECO:0000256" key="2">
    <source>
        <dbReference type="ARBA" id="ARBA00022980"/>
    </source>
</evidence>
<keyword evidence="2" id="KW-0689">Ribosomal protein</keyword>
<dbReference type="Gene3D" id="3.30.70.330">
    <property type="match status" value="1"/>
</dbReference>
<dbReference type="Proteomes" id="UP001303373">
    <property type="component" value="Chromosome 13"/>
</dbReference>
<accession>A0AAQ3MBK9</accession>
<dbReference type="InterPro" id="IPR012677">
    <property type="entry name" value="Nucleotide-bd_a/b_plait_sf"/>
</dbReference>
<dbReference type="GO" id="GO:0005762">
    <property type="term" value="C:mitochondrial large ribosomal subunit"/>
    <property type="evidence" value="ECO:0007669"/>
    <property type="project" value="TreeGrafter"/>
</dbReference>
<gene>
    <name evidence="5" type="ORF">R9X50_00750400</name>
</gene>
<dbReference type="InterPro" id="IPR013025">
    <property type="entry name" value="Ribosomal_uL23-like"/>
</dbReference>
<reference evidence="5 6" key="1">
    <citation type="submission" date="2023-11" db="EMBL/GenBank/DDBJ databases">
        <title>An acidophilic fungus is an integral part of prey digestion in a carnivorous sundew plant.</title>
        <authorList>
            <person name="Tsai I.J."/>
        </authorList>
    </citation>
    <scope>NUCLEOTIDE SEQUENCE [LARGE SCALE GENOMIC DNA]</scope>
    <source>
        <strain evidence="5">169a</strain>
    </source>
</reference>
<evidence type="ECO:0000256" key="4">
    <source>
        <dbReference type="ARBA" id="ARBA00039977"/>
    </source>
</evidence>
<keyword evidence="3" id="KW-0687">Ribonucleoprotein</keyword>
<dbReference type="EMBL" id="CP138592">
    <property type="protein sequence ID" value="WPH04612.1"/>
    <property type="molecule type" value="Genomic_DNA"/>
</dbReference>
<sequence>MAEAVAKTIATKLPFTVGKKELYLPNFRVILKRSHLPPTQASFVVPLWFSKLDLRDYLYHAYNVETTGIRSYVRQSRVQQGRPGGRFIQNRWHRPRATKHMTVDLVEPFVWPEGPESYADWNKEQIELAVPDNKKMMETMGSQKDTYINKDRRVAMREQAKALLEGREKWKSGGQS</sequence>
<evidence type="ECO:0000313" key="5">
    <source>
        <dbReference type="EMBL" id="WPH04612.1"/>
    </source>
</evidence>
<dbReference type="GO" id="GO:0032543">
    <property type="term" value="P:mitochondrial translation"/>
    <property type="evidence" value="ECO:0007669"/>
    <property type="project" value="TreeGrafter"/>
</dbReference>
<dbReference type="SUPFAM" id="SSF54189">
    <property type="entry name" value="Ribosomal proteins S24e, L23 and L15e"/>
    <property type="match status" value="1"/>
</dbReference>
<evidence type="ECO:0000256" key="3">
    <source>
        <dbReference type="ARBA" id="ARBA00023274"/>
    </source>
</evidence>
<evidence type="ECO:0000313" key="6">
    <source>
        <dbReference type="Proteomes" id="UP001303373"/>
    </source>
</evidence>
<dbReference type="GO" id="GO:0003735">
    <property type="term" value="F:structural constituent of ribosome"/>
    <property type="evidence" value="ECO:0007669"/>
    <property type="project" value="InterPro"/>
</dbReference>